<dbReference type="Gene3D" id="3.40.630.30">
    <property type="match status" value="1"/>
</dbReference>
<reference evidence="2" key="1">
    <citation type="journal article" date="2015" name="Nature">
        <title>Complex archaea that bridge the gap between prokaryotes and eukaryotes.</title>
        <authorList>
            <person name="Spang A."/>
            <person name="Saw J.H."/>
            <person name="Jorgensen S.L."/>
            <person name="Zaremba-Niedzwiedzka K."/>
            <person name="Martijn J."/>
            <person name="Lind A.E."/>
            <person name="van Eijk R."/>
            <person name="Schleper C."/>
            <person name="Guy L."/>
            <person name="Ettema T.J."/>
        </authorList>
    </citation>
    <scope>NUCLEOTIDE SEQUENCE</scope>
</reference>
<dbReference type="InterPro" id="IPR000182">
    <property type="entry name" value="GNAT_dom"/>
</dbReference>
<dbReference type="GO" id="GO:0016747">
    <property type="term" value="F:acyltransferase activity, transferring groups other than amino-acyl groups"/>
    <property type="evidence" value="ECO:0007669"/>
    <property type="project" value="InterPro"/>
</dbReference>
<sequence length="224" mass="25902">MSVYLHFRIKGKKKMNSKEIGQQSSDWKISIATLEDAKGIHEALIQNLIEIRDFDKISKKQRKSLENQGFLRKEVGIDYYEQLIGDPNVDIYVAKYNSAIIGFASIHKKKYDIVKVRDVIGELTCDDERTRKLLLDDNIEFGYLDQVSILAEYKRKGLGTVIFQRALLGLNTPVVAFIVEEPLLNKASIYWHEYNGFKLKATSGGEYKGKSFKFQIFIHWNEKE</sequence>
<feature type="domain" description="N-acetyltransferase" evidence="1">
    <location>
        <begin position="49"/>
        <end position="219"/>
    </location>
</feature>
<dbReference type="SUPFAM" id="SSF55729">
    <property type="entry name" value="Acyl-CoA N-acyltransferases (Nat)"/>
    <property type="match status" value="1"/>
</dbReference>
<dbReference type="AlphaFoldDB" id="A0A0F9NFH6"/>
<accession>A0A0F9NFH6</accession>
<organism evidence="2">
    <name type="scientific">marine sediment metagenome</name>
    <dbReference type="NCBI Taxonomy" id="412755"/>
    <lineage>
        <taxon>unclassified sequences</taxon>
        <taxon>metagenomes</taxon>
        <taxon>ecological metagenomes</taxon>
    </lineage>
</organism>
<gene>
    <name evidence="2" type="ORF">LCGC14_1343030</name>
</gene>
<name>A0A0F9NFH6_9ZZZZ</name>
<evidence type="ECO:0000313" key="2">
    <source>
        <dbReference type="EMBL" id="KKM80127.1"/>
    </source>
</evidence>
<protein>
    <recommendedName>
        <fullName evidence="1">N-acetyltransferase domain-containing protein</fullName>
    </recommendedName>
</protein>
<dbReference type="EMBL" id="LAZR01008229">
    <property type="protein sequence ID" value="KKM80127.1"/>
    <property type="molecule type" value="Genomic_DNA"/>
</dbReference>
<evidence type="ECO:0000259" key="1">
    <source>
        <dbReference type="PROSITE" id="PS51186"/>
    </source>
</evidence>
<dbReference type="Pfam" id="PF00583">
    <property type="entry name" value="Acetyltransf_1"/>
    <property type="match status" value="1"/>
</dbReference>
<comment type="caution">
    <text evidence="2">The sequence shown here is derived from an EMBL/GenBank/DDBJ whole genome shotgun (WGS) entry which is preliminary data.</text>
</comment>
<dbReference type="PROSITE" id="PS51186">
    <property type="entry name" value="GNAT"/>
    <property type="match status" value="1"/>
</dbReference>
<dbReference type="InterPro" id="IPR016181">
    <property type="entry name" value="Acyl_CoA_acyltransferase"/>
</dbReference>
<proteinExistence type="predicted"/>